<gene>
    <name evidence="1" type="ORF">DERF_015005</name>
</gene>
<dbReference type="EMBL" id="ASGP02000008">
    <property type="protein sequence ID" value="KAH9494310.1"/>
    <property type="molecule type" value="Genomic_DNA"/>
</dbReference>
<name>A0A922HNJ3_DERFA</name>
<proteinExistence type="predicted"/>
<comment type="caution">
    <text evidence="1">The sequence shown here is derived from an EMBL/GenBank/DDBJ whole genome shotgun (WGS) entry which is preliminary data.</text>
</comment>
<organism evidence="1 2">
    <name type="scientific">Dermatophagoides farinae</name>
    <name type="common">American house dust mite</name>
    <dbReference type="NCBI Taxonomy" id="6954"/>
    <lineage>
        <taxon>Eukaryota</taxon>
        <taxon>Metazoa</taxon>
        <taxon>Ecdysozoa</taxon>
        <taxon>Arthropoda</taxon>
        <taxon>Chelicerata</taxon>
        <taxon>Arachnida</taxon>
        <taxon>Acari</taxon>
        <taxon>Acariformes</taxon>
        <taxon>Sarcoptiformes</taxon>
        <taxon>Astigmata</taxon>
        <taxon>Psoroptidia</taxon>
        <taxon>Analgoidea</taxon>
        <taxon>Pyroglyphidae</taxon>
        <taxon>Dermatophagoidinae</taxon>
        <taxon>Dermatophagoides</taxon>
    </lineage>
</organism>
<evidence type="ECO:0000313" key="1">
    <source>
        <dbReference type="EMBL" id="KAH9494310.1"/>
    </source>
</evidence>
<dbReference type="AlphaFoldDB" id="A0A922HNJ3"/>
<reference evidence="1" key="1">
    <citation type="submission" date="2013-05" db="EMBL/GenBank/DDBJ databases">
        <authorList>
            <person name="Yim A.K.Y."/>
            <person name="Chan T.F."/>
            <person name="Ji K.M."/>
            <person name="Liu X.Y."/>
            <person name="Zhou J.W."/>
            <person name="Li R.Q."/>
            <person name="Yang K.Y."/>
            <person name="Li J."/>
            <person name="Li M."/>
            <person name="Law P.T.W."/>
            <person name="Wu Y.L."/>
            <person name="Cai Z.L."/>
            <person name="Qin H."/>
            <person name="Bao Y."/>
            <person name="Leung R.K.K."/>
            <person name="Ng P.K.S."/>
            <person name="Zou J."/>
            <person name="Zhong X.J."/>
            <person name="Ran P.X."/>
            <person name="Zhong N.S."/>
            <person name="Liu Z.G."/>
            <person name="Tsui S.K.W."/>
        </authorList>
    </citation>
    <scope>NUCLEOTIDE SEQUENCE</scope>
    <source>
        <strain evidence="1">Derf</strain>
        <tissue evidence="1">Whole organism</tissue>
    </source>
</reference>
<sequence>MKCLNNIFKSTSRYIPSSSSSSSSSIIIIIDHHHHHHRHQQQRKKEKKFNDLNIFIYHFLFFKLIH</sequence>
<dbReference type="Proteomes" id="UP000790347">
    <property type="component" value="Unassembled WGS sequence"/>
</dbReference>
<accession>A0A922HNJ3</accession>
<reference evidence="1" key="2">
    <citation type="journal article" date="2022" name="Res Sq">
        <title>Comparative Genomics Reveals Insights into the Divergent Evolution of Astigmatic Mites and Household Pest Adaptations.</title>
        <authorList>
            <person name="Xiong Q."/>
            <person name="Wan A.T.-Y."/>
            <person name="Liu X.-Y."/>
            <person name="Fung C.S.-H."/>
            <person name="Xiao X."/>
            <person name="Malainual N."/>
            <person name="Hou J."/>
            <person name="Wang L."/>
            <person name="Wang M."/>
            <person name="Yang K."/>
            <person name="Cui Y."/>
            <person name="Leung E."/>
            <person name="Nong W."/>
            <person name="Shin S.-K."/>
            <person name="Au S."/>
            <person name="Jeong K.Y."/>
            <person name="Chew F.T."/>
            <person name="Hui J."/>
            <person name="Leung T.F."/>
            <person name="Tungtrongchitr A."/>
            <person name="Zhong N."/>
            <person name="Liu Z."/>
            <person name="Tsui S."/>
        </authorList>
    </citation>
    <scope>NUCLEOTIDE SEQUENCE</scope>
    <source>
        <strain evidence="1">Derf</strain>
        <tissue evidence="1">Whole organism</tissue>
    </source>
</reference>
<keyword evidence="2" id="KW-1185">Reference proteome</keyword>
<evidence type="ECO:0000313" key="2">
    <source>
        <dbReference type="Proteomes" id="UP000790347"/>
    </source>
</evidence>
<protein>
    <submittedName>
        <fullName evidence="1">Uncharacterized protein</fullName>
    </submittedName>
</protein>